<dbReference type="Gene3D" id="2.60.40.10">
    <property type="entry name" value="Immunoglobulins"/>
    <property type="match status" value="1"/>
</dbReference>
<evidence type="ECO:0000256" key="7">
    <source>
        <dbReference type="ARBA" id="ARBA00023136"/>
    </source>
</evidence>
<dbReference type="Pfam" id="PF05624">
    <property type="entry name" value="LSR"/>
    <property type="match status" value="1"/>
</dbReference>
<evidence type="ECO:0000259" key="13">
    <source>
        <dbReference type="SMART" id="SM00409"/>
    </source>
</evidence>
<protein>
    <submittedName>
        <fullName evidence="14">Lipolysis stimulated lipoprotein receptor</fullName>
    </submittedName>
</protein>
<dbReference type="InterPro" id="IPR051874">
    <property type="entry name" value="Ig-like_domain-LISCH7"/>
</dbReference>
<name>A0A8D2DXH8_SCIVU</name>
<feature type="region of interest" description="Disordered" evidence="11">
    <location>
        <begin position="426"/>
        <end position="645"/>
    </location>
</feature>
<dbReference type="GO" id="GO:0061436">
    <property type="term" value="P:establishment of skin barrier"/>
    <property type="evidence" value="ECO:0007669"/>
    <property type="project" value="Ensembl"/>
</dbReference>
<dbReference type="InterPro" id="IPR036179">
    <property type="entry name" value="Ig-like_dom_sf"/>
</dbReference>
<keyword evidence="6 12" id="KW-1133">Transmembrane helix</keyword>
<evidence type="ECO:0000256" key="6">
    <source>
        <dbReference type="ARBA" id="ARBA00022989"/>
    </source>
</evidence>
<dbReference type="GO" id="GO:0012505">
    <property type="term" value="C:endomembrane system"/>
    <property type="evidence" value="ECO:0007669"/>
    <property type="project" value="UniProtKB-SubCell"/>
</dbReference>
<reference evidence="14" key="1">
    <citation type="submission" date="2025-08" db="UniProtKB">
        <authorList>
            <consortium name="Ensembl"/>
        </authorList>
    </citation>
    <scope>IDENTIFICATION</scope>
</reference>
<evidence type="ECO:0000313" key="14">
    <source>
        <dbReference type="Ensembl" id="ENSSVLP00005031122.1"/>
    </source>
</evidence>
<comment type="subcellular location">
    <subcellularLocation>
        <location evidence="1">Cell junction</location>
        <location evidence="1">Tight junction</location>
    </subcellularLocation>
    <subcellularLocation>
        <location evidence="10">Endomembrane system</location>
        <topology evidence="10">Single-pass type I membrane protein</topology>
    </subcellularLocation>
</comment>
<keyword evidence="9" id="KW-0393">Immunoglobulin domain</keyword>
<dbReference type="GO" id="GO:0005886">
    <property type="term" value="C:plasma membrane"/>
    <property type="evidence" value="ECO:0007669"/>
    <property type="project" value="Ensembl"/>
</dbReference>
<dbReference type="GO" id="GO:0005923">
    <property type="term" value="C:bicellular tight junction"/>
    <property type="evidence" value="ECO:0007669"/>
    <property type="project" value="UniProtKB-SubCell"/>
</dbReference>
<evidence type="ECO:0000256" key="11">
    <source>
        <dbReference type="SAM" id="MobiDB-lite"/>
    </source>
</evidence>
<accession>A0A8D2DXH8</accession>
<dbReference type="GO" id="GO:0001889">
    <property type="term" value="P:liver development"/>
    <property type="evidence" value="ECO:0007669"/>
    <property type="project" value="Ensembl"/>
</dbReference>
<feature type="compositionally biased region" description="Basic and acidic residues" evidence="11">
    <location>
        <begin position="426"/>
        <end position="438"/>
    </location>
</feature>
<dbReference type="PANTHER" id="PTHR15923:SF1">
    <property type="entry name" value="LIPOLYSIS-STIMULATED LIPOPROTEIN RECEPTOR"/>
    <property type="match status" value="1"/>
</dbReference>
<dbReference type="AlphaFoldDB" id="A0A8D2DXH8"/>
<dbReference type="GO" id="GO:1904274">
    <property type="term" value="P:tricellular tight junction assembly"/>
    <property type="evidence" value="ECO:0007669"/>
    <property type="project" value="Ensembl"/>
</dbReference>
<dbReference type="GeneTree" id="ENSGT00950000183058"/>
<evidence type="ECO:0000256" key="12">
    <source>
        <dbReference type="SAM" id="Phobius"/>
    </source>
</evidence>
<keyword evidence="5" id="KW-0965">Cell junction</keyword>
<feature type="transmembrane region" description="Helical" evidence="12">
    <location>
        <begin position="255"/>
        <end position="274"/>
    </location>
</feature>
<evidence type="ECO:0000256" key="9">
    <source>
        <dbReference type="ARBA" id="ARBA00023319"/>
    </source>
</evidence>
<organism evidence="14 15">
    <name type="scientific">Sciurus vulgaris</name>
    <name type="common">Eurasian red squirrel</name>
    <dbReference type="NCBI Taxonomy" id="55149"/>
    <lineage>
        <taxon>Eukaryota</taxon>
        <taxon>Metazoa</taxon>
        <taxon>Chordata</taxon>
        <taxon>Craniata</taxon>
        <taxon>Vertebrata</taxon>
        <taxon>Euteleostomi</taxon>
        <taxon>Mammalia</taxon>
        <taxon>Eutheria</taxon>
        <taxon>Euarchontoglires</taxon>
        <taxon>Glires</taxon>
        <taxon>Rodentia</taxon>
        <taxon>Sciuromorpha</taxon>
        <taxon>Sciuridae</taxon>
        <taxon>Sciurinae</taxon>
        <taxon>Sciurini</taxon>
        <taxon>Sciurus</taxon>
    </lineage>
</organism>
<proteinExistence type="inferred from homology"/>
<evidence type="ECO:0000256" key="4">
    <source>
        <dbReference type="ARBA" id="ARBA00022692"/>
    </source>
</evidence>
<keyword evidence="15" id="KW-1185">Reference proteome</keyword>
<dbReference type="GO" id="GO:0061689">
    <property type="term" value="C:tricellular tight junction"/>
    <property type="evidence" value="ECO:0007669"/>
    <property type="project" value="Ensembl"/>
</dbReference>
<dbReference type="InterPro" id="IPR008664">
    <property type="entry name" value="LISCH7"/>
</dbReference>
<evidence type="ECO:0000256" key="10">
    <source>
        <dbReference type="ARBA" id="ARBA00046288"/>
    </source>
</evidence>
<dbReference type="InterPro" id="IPR003599">
    <property type="entry name" value="Ig_sub"/>
</dbReference>
<dbReference type="SUPFAM" id="SSF48726">
    <property type="entry name" value="Immunoglobulin"/>
    <property type="match status" value="1"/>
</dbReference>
<dbReference type="GO" id="GO:0010669">
    <property type="term" value="P:epithelial structure maintenance"/>
    <property type="evidence" value="ECO:0007669"/>
    <property type="project" value="Ensembl"/>
</dbReference>
<dbReference type="Ensembl" id="ENSSVLT00005034565.1">
    <property type="protein sequence ID" value="ENSSVLP00005031122.1"/>
    <property type="gene ID" value="ENSSVLG00005024323.1"/>
</dbReference>
<comment type="similarity">
    <text evidence="2">Belongs to the immunoglobulin superfamily. LISCH7 family.</text>
</comment>
<feature type="compositionally biased region" description="Low complexity" evidence="11">
    <location>
        <begin position="496"/>
        <end position="511"/>
    </location>
</feature>
<reference evidence="14" key="2">
    <citation type="submission" date="2025-09" db="UniProtKB">
        <authorList>
            <consortium name="Ensembl"/>
        </authorList>
    </citation>
    <scope>IDENTIFICATION</scope>
</reference>
<dbReference type="PANTHER" id="PTHR15923">
    <property type="entry name" value="TRANSMEMBRANE AND IMMUNOGLOBULIN DOMAIN-CONTAINING PROTEIN"/>
    <property type="match status" value="1"/>
</dbReference>
<keyword evidence="4 12" id="KW-0812">Transmembrane</keyword>
<evidence type="ECO:0000256" key="3">
    <source>
        <dbReference type="ARBA" id="ARBA00022427"/>
    </source>
</evidence>
<feature type="compositionally biased region" description="Basic and acidic residues" evidence="11">
    <location>
        <begin position="523"/>
        <end position="574"/>
    </location>
</feature>
<keyword evidence="7 12" id="KW-0472">Membrane</keyword>
<feature type="region of interest" description="Disordered" evidence="11">
    <location>
        <begin position="1"/>
        <end position="46"/>
    </location>
</feature>
<sequence>ARQDRLGIGTRSGSGKGRSVHPSRPWRSPRPLPSSGGDARGRRAQTASMARVASVRPRASGAHPAAAVLLWLFLSTWCTAPASGIQVTVSDPYHVVILFQPVTLPCSYQMTTTLTAPIVIWKYKSFCRDRIADAFSPASVDNQINAQLAAGNPGYNPYVECQDSVRTVRVVATKQGNAVTLGDYYQGRRITITGNADLTFEQTAWGDSGVYYCSVVSAQDLQGNNEAYAELIVLGRTSGVTELLPDFQAGPMEDWLFVVVVCLAVFLVFLLLGICWCQCCPHTCCCYVRCPCCPEKCCCPEALYAAGKAATSGVPSIYAPSTYAHLSPAKTPPPPPAMIPMGPVYNGYPGGYPGDFDRSSVGHSSQVPLLRDTDNSVTSEVRSGYRIQASQQDDSMRVLYYMEKELANFDPSRPGPANGRVERAMSEVTSLHEDDWRSRPSRGPPLTPIRDEEWGRQSPRNPRRWEQEPPTERPGSGWGARRPRAHSVDALDDLTRPGSAESGRRSPPSSGRRGRAYAPPRSRSRDDLYDPDDSRDFPHSRDPHYDDFRSRDRPQVDPRSRHYRLRESRDEGSRSGDPQYDGRLVEEALRKKGPGEKRKHYRDEEEEEDAGYPPPPPPYSETDSQASRERRLKKNLALSRESLVV</sequence>
<dbReference type="GO" id="GO:0060856">
    <property type="term" value="P:establishment of blood-brain barrier"/>
    <property type="evidence" value="ECO:0007669"/>
    <property type="project" value="Ensembl"/>
</dbReference>
<gene>
    <name evidence="14" type="primary">LSR</name>
</gene>
<keyword evidence="8" id="KW-1015">Disulfide bond</keyword>
<dbReference type="SMART" id="SM00409">
    <property type="entry name" value="IG"/>
    <property type="match status" value="1"/>
</dbReference>
<evidence type="ECO:0000256" key="2">
    <source>
        <dbReference type="ARBA" id="ARBA00009491"/>
    </source>
</evidence>
<evidence type="ECO:0000256" key="5">
    <source>
        <dbReference type="ARBA" id="ARBA00022949"/>
    </source>
</evidence>
<dbReference type="InterPro" id="IPR013783">
    <property type="entry name" value="Ig-like_fold"/>
</dbReference>
<evidence type="ECO:0000256" key="8">
    <source>
        <dbReference type="ARBA" id="ARBA00023157"/>
    </source>
</evidence>
<evidence type="ECO:0000313" key="15">
    <source>
        <dbReference type="Proteomes" id="UP000694564"/>
    </source>
</evidence>
<feature type="compositionally biased region" description="Basic and acidic residues" evidence="11">
    <location>
        <begin position="486"/>
        <end position="495"/>
    </location>
</feature>
<feature type="compositionally biased region" description="Basic and acidic residues" evidence="11">
    <location>
        <begin position="583"/>
        <end position="596"/>
    </location>
</feature>
<keyword evidence="3" id="KW-0796">Tight junction</keyword>
<dbReference type="Proteomes" id="UP000694564">
    <property type="component" value="Chromosome 17"/>
</dbReference>
<dbReference type="OrthoDB" id="9450321at2759"/>
<feature type="domain" description="Immunoglobulin" evidence="13">
    <location>
        <begin position="91"/>
        <end position="234"/>
    </location>
</feature>
<dbReference type="GO" id="GO:0061833">
    <property type="term" value="P:protein localization to tricellular tight junction"/>
    <property type="evidence" value="ECO:0007669"/>
    <property type="project" value="Ensembl"/>
</dbReference>
<evidence type="ECO:0000256" key="1">
    <source>
        <dbReference type="ARBA" id="ARBA00004435"/>
    </source>
</evidence>